<comment type="pathway">
    <text evidence="1">Amino-acid biosynthesis; L-cysteine biosynthesis; L-cysteine from L-serine: step 1/2.</text>
</comment>
<dbReference type="SMART" id="SM00971">
    <property type="entry name" value="SATase_N"/>
    <property type="match status" value="1"/>
</dbReference>
<evidence type="ECO:0000256" key="7">
    <source>
        <dbReference type="SAM" id="MobiDB-lite"/>
    </source>
</evidence>
<keyword evidence="11" id="KW-1185">Reference proteome</keyword>
<organism evidence="10 11">
    <name type="scientific">Tetraparma gracilis</name>
    <dbReference type="NCBI Taxonomy" id="2962635"/>
    <lineage>
        <taxon>Eukaryota</taxon>
        <taxon>Sar</taxon>
        <taxon>Stramenopiles</taxon>
        <taxon>Ochrophyta</taxon>
        <taxon>Bolidophyceae</taxon>
        <taxon>Parmales</taxon>
        <taxon>Triparmaceae</taxon>
        <taxon>Tetraparma</taxon>
    </lineage>
</organism>
<comment type="similarity">
    <text evidence="2">Belongs to the transferase hexapeptide repeat family.</text>
</comment>
<dbReference type="Pfam" id="PF06426">
    <property type="entry name" value="SATase_N"/>
    <property type="match status" value="1"/>
</dbReference>
<evidence type="ECO:0000256" key="2">
    <source>
        <dbReference type="ARBA" id="ARBA00007274"/>
    </source>
</evidence>
<dbReference type="NCBIfam" id="NF041874">
    <property type="entry name" value="EPS_EpsC"/>
    <property type="match status" value="1"/>
</dbReference>
<dbReference type="SUPFAM" id="SSF51161">
    <property type="entry name" value="Trimeric LpxA-like enzymes"/>
    <property type="match status" value="1"/>
</dbReference>
<dbReference type="EMBL" id="BRYB01003569">
    <property type="protein sequence ID" value="GMI38877.1"/>
    <property type="molecule type" value="Genomic_DNA"/>
</dbReference>
<dbReference type="EC" id="2.3.1.30" evidence="3"/>
<protein>
    <recommendedName>
        <fullName evidence="3">serine O-acetyltransferase</fullName>
        <ecNumber evidence="3">2.3.1.30</ecNumber>
    </recommendedName>
</protein>
<dbReference type="PROSITE" id="PS00101">
    <property type="entry name" value="HEXAPEP_TRANSFERASES"/>
    <property type="match status" value="1"/>
</dbReference>
<accession>A0ABQ6N3G0</accession>
<dbReference type="InterPro" id="IPR001451">
    <property type="entry name" value="Hexapep"/>
</dbReference>
<proteinExistence type="inferred from homology"/>
<name>A0ABQ6N3G0_9STRA</name>
<sequence length="421" mass="44674">MTVFANTLAVLLIIPLATTSALLFAAAPGAAPVVPTALLAARLPPHYSTSPNGVLYDERNPSPIQLTPKSLDAVFDGQYRTAVRAPPIPTKRDERRKDYFTSRSGASSVRERGAAPAYRISRVEGVQTSPVIPAGPRESVREAAPQDARDARDADAQDEVWETLRAEAHVEAANEPLLVSYLHSTILNHASLESSLAFHMASRLSSPSMIATQLQSLFVEAFEQCPELNAAVRADLMAVYSRDPACTCLPDAFLYFKGFHALVAHRVAKYLWGGGRELLASYLQSQTSQNFQIDIHPNATLGSGIMLDHGTGTVIGSTAVVGDNCSILHHVTLGGSGRKDVDRHPKVGEGCLIGAGSSILGNVRIGNRVQIGAGSLVLEDVDDNAVVVGVPARVVGKVGVEAPAEAMDEVSVLVEGSEFSV</sequence>
<evidence type="ECO:0000256" key="5">
    <source>
        <dbReference type="ARBA" id="ARBA00022679"/>
    </source>
</evidence>
<dbReference type="Pfam" id="PF00132">
    <property type="entry name" value="Hexapep"/>
    <property type="match status" value="1"/>
</dbReference>
<keyword evidence="8" id="KW-0732">Signal</keyword>
<evidence type="ECO:0000256" key="3">
    <source>
        <dbReference type="ARBA" id="ARBA00013266"/>
    </source>
</evidence>
<dbReference type="CDD" id="cd03354">
    <property type="entry name" value="LbH_SAT"/>
    <property type="match status" value="1"/>
</dbReference>
<evidence type="ECO:0000256" key="4">
    <source>
        <dbReference type="ARBA" id="ARBA00022605"/>
    </source>
</evidence>
<evidence type="ECO:0000256" key="8">
    <source>
        <dbReference type="SAM" id="SignalP"/>
    </source>
</evidence>
<feature type="region of interest" description="Disordered" evidence="7">
    <location>
        <begin position="86"/>
        <end position="113"/>
    </location>
</feature>
<feature type="signal peptide" evidence="8">
    <location>
        <begin position="1"/>
        <end position="21"/>
    </location>
</feature>
<gene>
    <name evidence="10" type="ORF">TeGR_g3057</name>
</gene>
<keyword evidence="6" id="KW-0012">Acyltransferase</keyword>
<dbReference type="InterPro" id="IPR010493">
    <property type="entry name" value="Ser_AcTrfase_N"/>
</dbReference>
<keyword evidence="4" id="KW-0028">Amino-acid biosynthesis</keyword>
<dbReference type="InterPro" id="IPR011004">
    <property type="entry name" value="Trimer_LpxA-like_sf"/>
</dbReference>
<dbReference type="Gene3D" id="1.10.3130.10">
    <property type="entry name" value="serine acetyltransferase, domain 1"/>
    <property type="match status" value="1"/>
</dbReference>
<evidence type="ECO:0000259" key="9">
    <source>
        <dbReference type="SMART" id="SM00971"/>
    </source>
</evidence>
<evidence type="ECO:0000313" key="10">
    <source>
        <dbReference type="EMBL" id="GMI38877.1"/>
    </source>
</evidence>
<feature type="chain" id="PRO_5045907272" description="serine O-acetyltransferase" evidence="8">
    <location>
        <begin position="22"/>
        <end position="421"/>
    </location>
</feature>
<dbReference type="Gene3D" id="2.160.10.10">
    <property type="entry name" value="Hexapeptide repeat proteins"/>
    <property type="match status" value="1"/>
</dbReference>
<dbReference type="InterPro" id="IPR018357">
    <property type="entry name" value="Hexapep_transf_CS"/>
</dbReference>
<dbReference type="InterPro" id="IPR045304">
    <property type="entry name" value="LbH_SAT"/>
</dbReference>
<comment type="caution">
    <text evidence="10">The sequence shown here is derived from an EMBL/GenBank/DDBJ whole genome shotgun (WGS) entry which is preliminary data.</text>
</comment>
<dbReference type="InterPro" id="IPR042122">
    <property type="entry name" value="Ser_AcTrfase_N_sf"/>
</dbReference>
<dbReference type="InterPro" id="IPR053376">
    <property type="entry name" value="Serine_acetyltransferase"/>
</dbReference>
<evidence type="ECO:0000256" key="1">
    <source>
        <dbReference type="ARBA" id="ARBA00004876"/>
    </source>
</evidence>
<evidence type="ECO:0000256" key="6">
    <source>
        <dbReference type="ARBA" id="ARBA00023315"/>
    </source>
</evidence>
<feature type="domain" description="Serine acetyltransferase N-terminal" evidence="9">
    <location>
        <begin position="160"/>
        <end position="264"/>
    </location>
</feature>
<dbReference type="Proteomes" id="UP001165060">
    <property type="component" value="Unassembled WGS sequence"/>
</dbReference>
<evidence type="ECO:0000313" key="11">
    <source>
        <dbReference type="Proteomes" id="UP001165060"/>
    </source>
</evidence>
<reference evidence="10 11" key="1">
    <citation type="journal article" date="2023" name="Commun. Biol.">
        <title>Genome analysis of Parmales, the sister group of diatoms, reveals the evolutionary specialization of diatoms from phago-mixotrophs to photoautotrophs.</title>
        <authorList>
            <person name="Ban H."/>
            <person name="Sato S."/>
            <person name="Yoshikawa S."/>
            <person name="Yamada K."/>
            <person name="Nakamura Y."/>
            <person name="Ichinomiya M."/>
            <person name="Sato N."/>
            <person name="Blanc-Mathieu R."/>
            <person name="Endo H."/>
            <person name="Kuwata A."/>
            <person name="Ogata H."/>
        </authorList>
    </citation>
    <scope>NUCLEOTIDE SEQUENCE [LARGE SCALE GENOMIC DNA]</scope>
</reference>
<dbReference type="PANTHER" id="PTHR42811">
    <property type="entry name" value="SERINE ACETYLTRANSFERASE"/>
    <property type="match status" value="1"/>
</dbReference>
<feature type="compositionally biased region" description="Basic and acidic residues" evidence="7">
    <location>
        <begin position="90"/>
        <end position="100"/>
    </location>
</feature>
<feature type="region of interest" description="Disordered" evidence="7">
    <location>
        <begin position="129"/>
        <end position="152"/>
    </location>
</feature>
<keyword evidence="5" id="KW-0808">Transferase</keyword>